<dbReference type="PANTHER" id="PTHR18901:SF38">
    <property type="entry name" value="PSEUDOURIDINE-5'-PHOSPHATASE"/>
    <property type="match status" value="1"/>
</dbReference>
<dbReference type="InterPro" id="IPR006439">
    <property type="entry name" value="HAD-SF_hydro_IA"/>
</dbReference>
<dbReference type="InterPro" id="IPR041492">
    <property type="entry name" value="HAD_2"/>
</dbReference>
<protein>
    <submittedName>
        <fullName evidence="1">HAD family phosphatase</fullName>
    </submittedName>
</protein>
<dbReference type="Pfam" id="PF13419">
    <property type="entry name" value="HAD_2"/>
    <property type="match status" value="1"/>
</dbReference>
<reference evidence="1" key="3">
    <citation type="submission" date="2021-02" db="EMBL/GenBank/DDBJ databases">
        <title>Infant gut strain persistence is associated with maternal origin, phylogeny, and functional potential including surface adhesion and iron acquisition.</title>
        <authorList>
            <person name="Lou Y.C."/>
        </authorList>
    </citation>
    <scope>NUCLEOTIDE SEQUENCE</scope>
    <source>
        <strain evidence="1">L2_039_000G1_dasL2_039_000G1_maxbin2.maxbin.077</strain>
    </source>
</reference>
<sequence length="217" mass="23976">MIQGVIFDMDGLMFDTERIWNICWEPALAKFGLPCKDGLSQAARGTTKAGSCDVLRRFYGEDCPAMGIVEELYRLAYEAFNKPVPKMPGLDELLAWLDEHHIPMAVASSSPMTVIEGHLEHWGLGHYFKAVISGEHLTRSKPAPDIFLLAAQKLGTEPAKTMVLEDSYNGVRAGAAGGFVTVMVPDLSPATDEMRRIYTCECASLHEVRRKLECGEL</sequence>
<organism evidence="1 6">
    <name type="scientific">Faecalibacterium prausnitzii</name>
    <dbReference type="NCBI Taxonomy" id="853"/>
    <lineage>
        <taxon>Bacteria</taxon>
        <taxon>Bacillati</taxon>
        <taxon>Bacillota</taxon>
        <taxon>Clostridia</taxon>
        <taxon>Eubacteriales</taxon>
        <taxon>Oscillospiraceae</taxon>
        <taxon>Faecalibacterium</taxon>
    </lineage>
</organism>
<dbReference type="Proteomes" id="UP000260991">
    <property type="component" value="Unassembled WGS sequence"/>
</dbReference>
<dbReference type="EMBL" id="QVER01000020">
    <property type="protein sequence ID" value="RGB86979.1"/>
    <property type="molecule type" value="Genomic_DNA"/>
</dbReference>
<evidence type="ECO:0000313" key="2">
    <source>
        <dbReference type="EMBL" id="RAW51586.1"/>
    </source>
</evidence>
<evidence type="ECO:0000313" key="3">
    <source>
        <dbReference type="EMBL" id="RGB86979.1"/>
    </source>
</evidence>
<dbReference type="Gene3D" id="1.10.150.240">
    <property type="entry name" value="Putative phosphatase, domain 2"/>
    <property type="match status" value="1"/>
</dbReference>
<dbReference type="SFLD" id="SFLDS00003">
    <property type="entry name" value="Haloacid_Dehalogenase"/>
    <property type="match status" value="1"/>
</dbReference>
<dbReference type="InterPro" id="IPR023198">
    <property type="entry name" value="PGP-like_dom2"/>
</dbReference>
<evidence type="ECO:0000313" key="1">
    <source>
        <dbReference type="EMBL" id="MBS6622788.1"/>
    </source>
</evidence>
<dbReference type="EMBL" id="PRLA01000002">
    <property type="protein sequence ID" value="RAW51586.1"/>
    <property type="molecule type" value="Genomic_DNA"/>
</dbReference>
<reference evidence="3 5" key="2">
    <citation type="submission" date="2018-08" db="EMBL/GenBank/DDBJ databases">
        <title>A genome reference for cultivated species of the human gut microbiota.</title>
        <authorList>
            <person name="Zou Y."/>
            <person name="Xue W."/>
            <person name="Luo G."/>
        </authorList>
    </citation>
    <scope>NUCLEOTIDE SEQUENCE [LARGE SCALE GENOMIC DNA]</scope>
    <source>
        <strain evidence="3 5">AF32-8AC</strain>
    </source>
</reference>
<dbReference type="Proteomes" id="UP000811365">
    <property type="component" value="Unassembled WGS sequence"/>
</dbReference>
<dbReference type="RefSeq" id="WP_158395661.1">
    <property type="nucleotide sequence ID" value="NZ_CP026548.1"/>
</dbReference>
<dbReference type="SUPFAM" id="SSF56784">
    <property type="entry name" value="HAD-like"/>
    <property type="match status" value="1"/>
</dbReference>
<evidence type="ECO:0000313" key="6">
    <source>
        <dbReference type="Proteomes" id="UP000811365"/>
    </source>
</evidence>
<dbReference type="NCBIfam" id="TIGR01509">
    <property type="entry name" value="HAD-SF-IA-v3"/>
    <property type="match status" value="1"/>
</dbReference>
<name>A0A329TSI8_9FIRM</name>
<dbReference type="PRINTS" id="PR00413">
    <property type="entry name" value="HADHALOGNASE"/>
</dbReference>
<evidence type="ECO:0000313" key="4">
    <source>
        <dbReference type="Proteomes" id="UP000250997"/>
    </source>
</evidence>
<dbReference type="InterPro" id="IPR036412">
    <property type="entry name" value="HAD-like_sf"/>
</dbReference>
<gene>
    <name evidence="2" type="ORF">C4N27_03660</name>
    <name evidence="3" type="ORF">DWZ46_12790</name>
    <name evidence="1" type="ORF">KH315_11600</name>
</gene>
<dbReference type="InterPro" id="IPR023214">
    <property type="entry name" value="HAD_sf"/>
</dbReference>
<dbReference type="PANTHER" id="PTHR18901">
    <property type="entry name" value="2-DEOXYGLUCOSE-6-PHOSPHATE PHOSPHATASE 2"/>
    <property type="match status" value="1"/>
</dbReference>
<dbReference type="SFLD" id="SFLDG01129">
    <property type="entry name" value="C1.5:_HAD__Beta-PGM__Phosphata"/>
    <property type="match status" value="1"/>
</dbReference>
<dbReference type="EMBL" id="JAGZYH010000050">
    <property type="protein sequence ID" value="MBS6622788.1"/>
    <property type="molecule type" value="Genomic_DNA"/>
</dbReference>
<evidence type="ECO:0000313" key="5">
    <source>
        <dbReference type="Proteomes" id="UP000260991"/>
    </source>
</evidence>
<accession>A0A329TSI8</accession>
<dbReference type="Proteomes" id="UP000250997">
    <property type="component" value="Unassembled WGS sequence"/>
</dbReference>
<proteinExistence type="predicted"/>
<comment type="caution">
    <text evidence="1">The sequence shown here is derived from an EMBL/GenBank/DDBJ whole genome shotgun (WGS) entry which is preliminary data.</text>
</comment>
<dbReference type="AlphaFoldDB" id="A0A329TSI8"/>
<dbReference type="Gene3D" id="3.40.50.1000">
    <property type="entry name" value="HAD superfamily/HAD-like"/>
    <property type="match status" value="1"/>
</dbReference>
<reference evidence="2 4" key="1">
    <citation type="submission" date="2018-02" db="EMBL/GenBank/DDBJ databases">
        <title>Complete genome sequencing of Faecalibacterium prausnitzii strains isolated from the human gut.</title>
        <authorList>
            <person name="Fitzgerald B.C."/>
            <person name="Shkoporov A.N."/>
            <person name="Ross P.R."/>
            <person name="Hill C."/>
        </authorList>
    </citation>
    <scope>NUCLEOTIDE SEQUENCE [LARGE SCALE GENOMIC DNA]</scope>
    <source>
        <strain evidence="2 4">APC942/18-1</strain>
    </source>
</reference>